<evidence type="ECO:0000256" key="7">
    <source>
        <dbReference type="ARBA" id="ARBA00022884"/>
    </source>
</evidence>
<dbReference type="PROSITE" id="PS01277">
    <property type="entry name" value="RIBONUCLEASE_PH"/>
    <property type="match status" value="1"/>
</dbReference>
<dbReference type="Proteomes" id="UP000195437">
    <property type="component" value="Chromosome"/>
</dbReference>
<evidence type="ECO:0000259" key="9">
    <source>
        <dbReference type="Pfam" id="PF01138"/>
    </source>
</evidence>
<sequence>MRVDGRQPNETRTITIERNYIKHAEGSVLISVGDTKVICTATVEDKVPPFLRNSGTGWITAEYGMLPRATGTRNQRESSRGKVGGRTMEIQRLIGRALRAIVDLKALGEKTLWLDCDVIQADGGTRTASITGAFVALADALHKQVEKGSLSSLPITDFLAAVSVGMVGDQAVLDLNYHEDSAANVDMNIVMTGAGRFVELQGTGEEATFSMDELHKMLELGKIGSEKWIALQKEVLGEQITNLIAKNAMQNA</sequence>
<dbReference type="InterPro" id="IPR050080">
    <property type="entry name" value="RNase_PH"/>
</dbReference>
<dbReference type="FunFam" id="3.30.230.70:FF:000003">
    <property type="entry name" value="Ribonuclease PH"/>
    <property type="match status" value="1"/>
</dbReference>
<dbReference type="SUPFAM" id="SSF55666">
    <property type="entry name" value="Ribonuclease PH domain 2-like"/>
    <property type="match status" value="1"/>
</dbReference>
<dbReference type="InterPro" id="IPR002381">
    <property type="entry name" value="RNase_PH_bac-type"/>
</dbReference>
<comment type="catalytic activity">
    <reaction evidence="8">
        <text>tRNA(n+1) + phosphate = tRNA(n) + a ribonucleoside 5'-diphosphate</text>
        <dbReference type="Rhea" id="RHEA:10628"/>
        <dbReference type="Rhea" id="RHEA-COMP:17343"/>
        <dbReference type="Rhea" id="RHEA-COMP:17344"/>
        <dbReference type="ChEBI" id="CHEBI:43474"/>
        <dbReference type="ChEBI" id="CHEBI:57930"/>
        <dbReference type="ChEBI" id="CHEBI:173114"/>
        <dbReference type="EC" id="2.7.7.56"/>
    </reaction>
</comment>
<name>A0A1Y0ITM5_9BACL</name>
<dbReference type="InterPro" id="IPR015847">
    <property type="entry name" value="ExoRNase_PH_dom2"/>
</dbReference>
<proteinExistence type="inferred from homology"/>
<gene>
    <name evidence="8" type="primary">rph</name>
    <name evidence="11" type="ORF">CBW65_21890</name>
</gene>
<keyword evidence="6 8" id="KW-0548">Nucleotidyltransferase</keyword>
<dbReference type="SUPFAM" id="SSF54211">
    <property type="entry name" value="Ribosomal protein S5 domain 2-like"/>
    <property type="match status" value="1"/>
</dbReference>
<feature type="binding site" evidence="8">
    <location>
        <position position="86"/>
    </location>
    <ligand>
        <name>phosphate</name>
        <dbReference type="ChEBI" id="CHEBI:43474"/>
        <note>substrate</note>
    </ligand>
</feature>
<feature type="domain" description="Exoribonuclease phosphorolytic" evidence="9">
    <location>
        <begin position="10"/>
        <end position="140"/>
    </location>
</feature>
<evidence type="ECO:0000313" key="11">
    <source>
        <dbReference type="EMBL" id="ARU63339.1"/>
    </source>
</evidence>
<comment type="similarity">
    <text evidence="1 8">Belongs to the RNase PH family.</text>
</comment>
<dbReference type="EMBL" id="CP021434">
    <property type="protein sequence ID" value="ARU63339.1"/>
    <property type="molecule type" value="Genomic_DNA"/>
</dbReference>
<dbReference type="InterPro" id="IPR036345">
    <property type="entry name" value="ExoRNase_PH_dom2_sf"/>
</dbReference>
<protein>
    <recommendedName>
        <fullName evidence="8">Ribonuclease PH</fullName>
        <shortName evidence="8">RNase PH</shortName>
        <ecNumber evidence="8">2.7.7.56</ecNumber>
    </recommendedName>
    <alternativeName>
        <fullName evidence="8">tRNA nucleotidyltransferase</fullName>
    </alternativeName>
</protein>
<dbReference type="GO" id="GO:0009022">
    <property type="term" value="F:tRNA nucleotidyltransferase activity"/>
    <property type="evidence" value="ECO:0007669"/>
    <property type="project" value="UniProtKB-UniRule"/>
</dbReference>
<dbReference type="NCBIfam" id="TIGR01966">
    <property type="entry name" value="RNasePH"/>
    <property type="match status" value="1"/>
</dbReference>
<dbReference type="Gene3D" id="3.30.230.70">
    <property type="entry name" value="GHMP Kinase, N-terminal domain"/>
    <property type="match status" value="1"/>
</dbReference>
<dbReference type="RefSeq" id="WP_087458683.1">
    <property type="nucleotide sequence ID" value="NZ_CP021434.1"/>
</dbReference>
<dbReference type="OrthoDB" id="9802265at2"/>
<reference evidence="12" key="1">
    <citation type="submission" date="2017-05" db="EMBL/GenBank/DDBJ databases">
        <authorList>
            <person name="Sung H."/>
        </authorList>
    </citation>
    <scope>NUCLEOTIDE SEQUENCE [LARGE SCALE GENOMIC DNA]</scope>
    <source>
        <strain evidence="12">AR23208</strain>
    </source>
</reference>
<keyword evidence="12" id="KW-1185">Reference proteome</keyword>
<dbReference type="AlphaFoldDB" id="A0A1Y0ITM5"/>
<evidence type="ECO:0000256" key="6">
    <source>
        <dbReference type="ARBA" id="ARBA00022695"/>
    </source>
</evidence>
<comment type="function">
    <text evidence="8">Phosphorolytic 3'-5' exoribonuclease that plays an important role in tRNA 3'-end maturation. Removes nucleotide residues following the 3'-CCA terminus of tRNAs; can also add nucleotides to the ends of RNA molecules by using nucleoside diphosphates as substrates, but this may not be physiologically important. Probably plays a role in initiation of 16S rRNA degradation (leading to ribosome degradation) during starvation.</text>
</comment>
<dbReference type="GO" id="GO:0016075">
    <property type="term" value="P:rRNA catabolic process"/>
    <property type="evidence" value="ECO:0007669"/>
    <property type="project" value="UniProtKB-UniRule"/>
</dbReference>
<evidence type="ECO:0000259" key="10">
    <source>
        <dbReference type="Pfam" id="PF03725"/>
    </source>
</evidence>
<dbReference type="Pfam" id="PF03725">
    <property type="entry name" value="RNase_PH_C"/>
    <property type="match status" value="1"/>
</dbReference>
<keyword evidence="3 8" id="KW-0820">tRNA-binding</keyword>
<dbReference type="GO" id="GO:0000049">
    <property type="term" value="F:tRNA binding"/>
    <property type="evidence" value="ECO:0007669"/>
    <property type="project" value="UniProtKB-UniRule"/>
</dbReference>
<dbReference type="Pfam" id="PF01138">
    <property type="entry name" value="RNase_PH"/>
    <property type="match status" value="1"/>
</dbReference>
<dbReference type="GO" id="GO:0008033">
    <property type="term" value="P:tRNA processing"/>
    <property type="evidence" value="ECO:0007669"/>
    <property type="project" value="UniProtKB-UniRule"/>
</dbReference>
<keyword evidence="7" id="KW-0694">RNA-binding</keyword>
<dbReference type="InterPro" id="IPR001247">
    <property type="entry name" value="ExoRNase_PH_dom1"/>
</dbReference>
<evidence type="ECO:0000313" key="12">
    <source>
        <dbReference type="Proteomes" id="UP000195437"/>
    </source>
</evidence>
<organism evidence="11 12">
    <name type="scientific">Tumebacillus avium</name>
    <dbReference type="NCBI Taxonomy" id="1903704"/>
    <lineage>
        <taxon>Bacteria</taxon>
        <taxon>Bacillati</taxon>
        <taxon>Bacillota</taxon>
        <taxon>Bacilli</taxon>
        <taxon>Bacillales</taxon>
        <taxon>Alicyclobacillaceae</taxon>
        <taxon>Tumebacillus</taxon>
    </lineage>
</organism>
<dbReference type="PANTHER" id="PTHR11953:SF0">
    <property type="entry name" value="EXOSOME COMPLEX COMPONENT RRP41"/>
    <property type="match status" value="1"/>
</dbReference>
<dbReference type="InterPro" id="IPR020568">
    <property type="entry name" value="Ribosomal_Su5_D2-typ_SF"/>
</dbReference>
<evidence type="ECO:0000256" key="8">
    <source>
        <dbReference type="HAMAP-Rule" id="MF_00564"/>
    </source>
</evidence>
<feature type="binding site" evidence="8">
    <location>
        <begin position="124"/>
        <end position="126"/>
    </location>
    <ligand>
        <name>phosphate</name>
        <dbReference type="ChEBI" id="CHEBI:43474"/>
        <note>substrate</note>
    </ligand>
</feature>
<accession>A0A1Y0ITM5</accession>
<evidence type="ECO:0000256" key="2">
    <source>
        <dbReference type="ARBA" id="ARBA00022552"/>
    </source>
</evidence>
<evidence type="ECO:0000256" key="1">
    <source>
        <dbReference type="ARBA" id="ARBA00006678"/>
    </source>
</evidence>
<dbReference type="GO" id="GO:0031125">
    <property type="term" value="P:rRNA 3'-end processing"/>
    <property type="evidence" value="ECO:0007669"/>
    <property type="project" value="UniProtKB-ARBA"/>
</dbReference>
<dbReference type="CDD" id="cd11362">
    <property type="entry name" value="RNase_PH_bact"/>
    <property type="match status" value="1"/>
</dbReference>
<dbReference type="HAMAP" id="MF_00564">
    <property type="entry name" value="RNase_PH"/>
    <property type="match status" value="1"/>
</dbReference>
<evidence type="ECO:0000256" key="3">
    <source>
        <dbReference type="ARBA" id="ARBA00022555"/>
    </source>
</evidence>
<keyword evidence="4 8" id="KW-0808">Transferase</keyword>
<evidence type="ECO:0000256" key="5">
    <source>
        <dbReference type="ARBA" id="ARBA00022694"/>
    </source>
</evidence>
<evidence type="ECO:0000256" key="4">
    <source>
        <dbReference type="ARBA" id="ARBA00022679"/>
    </source>
</evidence>
<dbReference type="InterPro" id="IPR027408">
    <property type="entry name" value="PNPase/RNase_PH_dom_sf"/>
</dbReference>
<comment type="subunit">
    <text evidence="8">Homohexameric ring arranged as a trimer of dimers.</text>
</comment>
<keyword evidence="2 8" id="KW-0698">rRNA processing</keyword>
<dbReference type="KEGG" id="tum:CBW65_21890"/>
<keyword evidence="5 8" id="KW-0819">tRNA processing</keyword>
<dbReference type="InterPro" id="IPR018336">
    <property type="entry name" value="RNase_PH_CS"/>
</dbReference>
<dbReference type="EC" id="2.7.7.56" evidence="8"/>
<feature type="domain" description="Exoribonuclease phosphorolytic" evidence="10">
    <location>
        <begin position="158"/>
        <end position="222"/>
    </location>
</feature>
<dbReference type="PANTHER" id="PTHR11953">
    <property type="entry name" value="EXOSOME COMPLEX COMPONENT"/>
    <property type="match status" value="1"/>
</dbReference>
<dbReference type="GO" id="GO:0000175">
    <property type="term" value="F:3'-5'-RNA exonuclease activity"/>
    <property type="evidence" value="ECO:0007669"/>
    <property type="project" value="UniProtKB-UniRule"/>
</dbReference>